<evidence type="ECO:0000313" key="6">
    <source>
        <dbReference type="Proteomes" id="UP001280897"/>
    </source>
</evidence>
<keyword evidence="1" id="KW-0547">Nucleotide-binding</keyword>
<reference evidence="4" key="2">
    <citation type="submission" date="2023-10" db="EMBL/GenBank/DDBJ databases">
        <authorList>
            <person name="Khurajog B."/>
        </authorList>
    </citation>
    <scope>NUCLEOTIDE SEQUENCE</scope>
    <source>
        <strain evidence="5">BF14</strain>
        <strain evidence="4">BF9</strain>
    </source>
</reference>
<dbReference type="PROSITE" id="PS50893">
    <property type="entry name" value="ABC_TRANSPORTER_2"/>
    <property type="match status" value="1"/>
</dbReference>
<dbReference type="SMART" id="SM00382">
    <property type="entry name" value="AAA"/>
    <property type="match status" value="1"/>
</dbReference>
<evidence type="ECO:0000256" key="2">
    <source>
        <dbReference type="ARBA" id="ARBA00022840"/>
    </source>
</evidence>
<evidence type="ECO:0000313" key="5">
    <source>
        <dbReference type="EMBL" id="MDV2911701.1"/>
    </source>
</evidence>
<dbReference type="SUPFAM" id="SSF52540">
    <property type="entry name" value="P-loop containing nucleoside triphosphate hydrolases"/>
    <property type="match status" value="1"/>
</dbReference>
<dbReference type="CDD" id="cd03230">
    <property type="entry name" value="ABC_DR_subfamily_A"/>
    <property type="match status" value="1"/>
</dbReference>
<accession>A0AAN5Y6N7</accession>
<dbReference type="GO" id="GO:0016887">
    <property type="term" value="F:ATP hydrolysis activity"/>
    <property type="evidence" value="ECO:0007669"/>
    <property type="project" value="InterPro"/>
</dbReference>
<evidence type="ECO:0000259" key="3">
    <source>
        <dbReference type="PROSITE" id="PS50893"/>
    </source>
</evidence>
<name>A0AAN5Y6N7_PEDAC</name>
<dbReference type="Gene3D" id="3.40.50.300">
    <property type="entry name" value="P-loop containing nucleotide triphosphate hydrolases"/>
    <property type="match status" value="1"/>
</dbReference>
<reference evidence="4" key="1">
    <citation type="journal article" date="2023" name="PeerJ">
        <title>Selection and evaluation of lactic acid bacteria from chicken feces in Thailand as potential probiotics.</title>
        <authorList>
            <person name="Khurajog B."/>
            <person name="Disastra Y."/>
            <person name="Lawwyne L.D."/>
            <person name="Sirichokchatchawan W."/>
            <person name="Niyomtham W."/>
            <person name="Yindee J."/>
            <person name="Hampson D.J."/>
            <person name="Prapasarakul N."/>
        </authorList>
    </citation>
    <scope>NUCLEOTIDE SEQUENCE</scope>
    <source>
        <strain evidence="5">BF14</strain>
        <strain evidence="4">BF9</strain>
    </source>
</reference>
<comment type="caution">
    <text evidence="4">The sequence shown here is derived from an EMBL/GenBank/DDBJ whole genome shotgun (WGS) entry which is preliminary data.</text>
</comment>
<dbReference type="InterPro" id="IPR003439">
    <property type="entry name" value="ABC_transporter-like_ATP-bd"/>
</dbReference>
<dbReference type="GeneID" id="57366255"/>
<gene>
    <name evidence="4" type="ORF">R0G89_06925</name>
    <name evidence="5" type="ORF">R0H03_07475</name>
</gene>
<dbReference type="InterPro" id="IPR027417">
    <property type="entry name" value="P-loop_NTPase"/>
</dbReference>
<evidence type="ECO:0000256" key="1">
    <source>
        <dbReference type="ARBA" id="ARBA00022741"/>
    </source>
</evidence>
<dbReference type="PANTHER" id="PTHR43158:SF5">
    <property type="entry name" value="ABC TRANSPORTER, ATP-BINDING PROTEIN"/>
    <property type="match status" value="1"/>
</dbReference>
<organism evidence="4 6">
    <name type="scientific">Pediococcus acidilactici</name>
    <dbReference type="NCBI Taxonomy" id="1254"/>
    <lineage>
        <taxon>Bacteria</taxon>
        <taxon>Bacillati</taxon>
        <taxon>Bacillota</taxon>
        <taxon>Bacilli</taxon>
        <taxon>Lactobacillales</taxon>
        <taxon>Lactobacillaceae</taxon>
        <taxon>Pediococcus</taxon>
        <taxon>Pediococcus acidilactici group</taxon>
    </lineage>
</organism>
<dbReference type="EMBL" id="JAWJAV010000004">
    <property type="protein sequence ID" value="MDV2621466.1"/>
    <property type="molecule type" value="Genomic_DNA"/>
</dbReference>
<dbReference type="InterPro" id="IPR003593">
    <property type="entry name" value="AAA+_ATPase"/>
</dbReference>
<dbReference type="AlphaFoldDB" id="A0AAN5Y6N7"/>
<feature type="domain" description="ABC transporter" evidence="3">
    <location>
        <begin position="4"/>
        <end position="229"/>
    </location>
</feature>
<dbReference type="EMBL" id="JAWJAX010000009">
    <property type="protein sequence ID" value="MDV2911701.1"/>
    <property type="molecule type" value="Genomic_DNA"/>
</dbReference>
<evidence type="ECO:0000313" key="4">
    <source>
        <dbReference type="EMBL" id="MDV2621466.1"/>
    </source>
</evidence>
<sequence>MKGIEVRQVTKTFDHHLVLNGIGLTLEPNKIYGLLGRNGAGKSTLLNLLVNRIRPDEGEIKLDNELIGDNDRQLGKLFLMSEVDLYPKNIRVKDIFKWSANFYGSFDSELAHSLSKQFGLKESMLFHHLSTGYRTITKLIVALSVPAEYVFLDEPVLGLDANHRELFYNALVESYAEKPRTFVIATHLIEEFAKLIEHVMVMDQGRIVVDDETETVLANAYTISGPVQAVDQYTAGLNVIGSDRLARIKANYVYGPLNDRPIPDEINIDPMDLQTLFINLTNGGETHE</sequence>
<dbReference type="Proteomes" id="UP001280415">
    <property type="component" value="Unassembled WGS sequence"/>
</dbReference>
<keyword evidence="2 4" id="KW-0067">ATP-binding</keyword>
<proteinExistence type="predicted"/>
<dbReference type="PANTHER" id="PTHR43158">
    <property type="entry name" value="SKFA PEPTIDE EXPORT ATP-BINDING PROTEIN SKFE"/>
    <property type="match status" value="1"/>
</dbReference>
<dbReference type="RefSeq" id="WP_002832122.1">
    <property type="nucleotide sequence ID" value="NZ_BMWN01000003.1"/>
</dbReference>
<dbReference type="GO" id="GO:0005524">
    <property type="term" value="F:ATP binding"/>
    <property type="evidence" value="ECO:0007669"/>
    <property type="project" value="UniProtKB-KW"/>
</dbReference>
<dbReference type="Proteomes" id="UP001280897">
    <property type="component" value="Unassembled WGS sequence"/>
</dbReference>
<dbReference type="Pfam" id="PF00005">
    <property type="entry name" value="ABC_tran"/>
    <property type="match status" value="1"/>
</dbReference>
<protein>
    <submittedName>
        <fullName evidence="4">ABC transporter ATP-binding protein</fullName>
    </submittedName>
</protein>